<dbReference type="RefSeq" id="WP_028156561.1">
    <property type="nucleotide sequence ID" value="NZ_CP126005.1"/>
</dbReference>
<comment type="caution">
    <text evidence="9">The sequence shown here is derived from an EMBL/GenBank/DDBJ whole genome shotgun (WGS) entry which is preliminary data.</text>
</comment>
<proteinExistence type="inferred from homology"/>
<evidence type="ECO:0000256" key="3">
    <source>
        <dbReference type="ARBA" id="ARBA00022475"/>
    </source>
</evidence>
<keyword evidence="5 7" id="KW-1133">Transmembrane helix</keyword>
<protein>
    <recommendedName>
        <fullName evidence="8">ABC transmembrane type-1 domain-containing protein</fullName>
    </recommendedName>
</protein>
<dbReference type="EMBL" id="JRPN01000025">
    <property type="protein sequence ID" value="KGT75352.1"/>
    <property type="molecule type" value="Genomic_DNA"/>
</dbReference>
<name>A0A0A3XLS7_BRAJP</name>
<dbReference type="PROSITE" id="PS50928">
    <property type="entry name" value="ABC_TM1"/>
    <property type="match status" value="1"/>
</dbReference>
<comment type="similarity">
    <text evidence="7">Belongs to the binding-protein-dependent transport system permease family.</text>
</comment>
<dbReference type="AlphaFoldDB" id="A0A0A3XLS7"/>
<dbReference type="Pfam" id="PF00528">
    <property type="entry name" value="BPD_transp_1"/>
    <property type="match status" value="1"/>
</dbReference>
<feature type="transmembrane region" description="Helical" evidence="7">
    <location>
        <begin position="12"/>
        <end position="40"/>
    </location>
</feature>
<keyword evidence="2 7" id="KW-0813">Transport</keyword>
<keyword evidence="4 7" id="KW-0812">Transmembrane</keyword>
<gene>
    <name evidence="9" type="ORF">MA20_33245</name>
</gene>
<dbReference type="Proteomes" id="UP000030377">
    <property type="component" value="Unassembled WGS sequence"/>
</dbReference>
<keyword evidence="3" id="KW-1003">Cell membrane</keyword>
<evidence type="ECO:0000256" key="1">
    <source>
        <dbReference type="ARBA" id="ARBA00004651"/>
    </source>
</evidence>
<comment type="subcellular location">
    <subcellularLocation>
        <location evidence="1 7">Cell membrane</location>
        <topology evidence="1 7">Multi-pass membrane protein</topology>
    </subcellularLocation>
</comment>
<feature type="transmembrane region" description="Helical" evidence="7">
    <location>
        <begin position="158"/>
        <end position="178"/>
    </location>
</feature>
<feature type="transmembrane region" description="Helical" evidence="7">
    <location>
        <begin position="265"/>
        <end position="287"/>
    </location>
</feature>
<dbReference type="PANTHER" id="PTHR30193:SF37">
    <property type="entry name" value="INNER MEMBRANE ABC TRANSPORTER PERMEASE PROTEIN YCJO"/>
    <property type="match status" value="1"/>
</dbReference>
<organism evidence="9 10">
    <name type="scientific">Bradyrhizobium japonicum</name>
    <dbReference type="NCBI Taxonomy" id="375"/>
    <lineage>
        <taxon>Bacteria</taxon>
        <taxon>Pseudomonadati</taxon>
        <taxon>Pseudomonadota</taxon>
        <taxon>Alphaproteobacteria</taxon>
        <taxon>Hyphomicrobiales</taxon>
        <taxon>Nitrobacteraceae</taxon>
        <taxon>Bradyrhizobium</taxon>
    </lineage>
</organism>
<dbReference type="GO" id="GO:0055085">
    <property type="term" value="P:transmembrane transport"/>
    <property type="evidence" value="ECO:0007669"/>
    <property type="project" value="InterPro"/>
</dbReference>
<feature type="transmembrane region" description="Helical" evidence="7">
    <location>
        <begin position="77"/>
        <end position="96"/>
    </location>
</feature>
<sequence length="297" mass="33028">MRNSANDADKRDLVAGILFLLPYLVLWVTFAVLPVGYGFYISLHKWDPLGSSRFIGFGNYVELFSNARFLNALKNTFIYAAWAIPLTLILGMAFALMLKHAKFRGSGFVEGSLFFPYLLNVSVVGIVWNFLLDPNVGIIPYYIRAVGLPSPEFLNNPYLVIPTIAFVSAWWLSGYRMIIFRAGLNAIPEELYESSTLDGATPWQQFCLITLPLMKPTILFAGILTLVSGLCMLGQVLVMTNGGPGTSSEVLALYMYRTAFESFNFGQAAAVGFILFAIVFSISMTMIRWLGLRSELN</sequence>
<evidence type="ECO:0000256" key="7">
    <source>
        <dbReference type="RuleBase" id="RU363032"/>
    </source>
</evidence>
<evidence type="ECO:0000259" key="8">
    <source>
        <dbReference type="PROSITE" id="PS50928"/>
    </source>
</evidence>
<dbReference type="SUPFAM" id="SSF161098">
    <property type="entry name" value="MetI-like"/>
    <property type="match status" value="1"/>
</dbReference>
<dbReference type="InterPro" id="IPR000515">
    <property type="entry name" value="MetI-like"/>
</dbReference>
<evidence type="ECO:0000256" key="2">
    <source>
        <dbReference type="ARBA" id="ARBA00022448"/>
    </source>
</evidence>
<reference evidence="9 10" key="1">
    <citation type="submission" date="2014-09" db="EMBL/GenBank/DDBJ databases">
        <title>Draft genome of Bradyrhizobium japonicum Is-34.</title>
        <authorList>
            <person name="Tsurumaru H."/>
            <person name="Yamakawa T."/>
            <person name="Hashimoto S."/>
            <person name="Okizaki K."/>
            <person name="Kanesaki Y."/>
            <person name="Yoshikawa H."/>
            <person name="Yajima S."/>
        </authorList>
    </citation>
    <scope>NUCLEOTIDE SEQUENCE [LARGE SCALE GENOMIC DNA]</scope>
    <source>
        <strain evidence="9 10">Is-34</strain>
    </source>
</reference>
<feature type="transmembrane region" description="Helical" evidence="7">
    <location>
        <begin position="108"/>
        <end position="131"/>
    </location>
</feature>
<evidence type="ECO:0000256" key="6">
    <source>
        <dbReference type="ARBA" id="ARBA00023136"/>
    </source>
</evidence>
<dbReference type="GO" id="GO:0005886">
    <property type="term" value="C:plasma membrane"/>
    <property type="evidence" value="ECO:0007669"/>
    <property type="project" value="UniProtKB-SubCell"/>
</dbReference>
<feature type="domain" description="ABC transmembrane type-1" evidence="8">
    <location>
        <begin position="73"/>
        <end position="286"/>
    </location>
</feature>
<keyword evidence="6 7" id="KW-0472">Membrane</keyword>
<evidence type="ECO:0000313" key="10">
    <source>
        <dbReference type="Proteomes" id="UP000030377"/>
    </source>
</evidence>
<dbReference type="CDD" id="cd06261">
    <property type="entry name" value="TM_PBP2"/>
    <property type="match status" value="1"/>
</dbReference>
<dbReference type="InterPro" id="IPR035906">
    <property type="entry name" value="MetI-like_sf"/>
</dbReference>
<evidence type="ECO:0000256" key="4">
    <source>
        <dbReference type="ARBA" id="ARBA00022692"/>
    </source>
</evidence>
<dbReference type="PANTHER" id="PTHR30193">
    <property type="entry name" value="ABC TRANSPORTER PERMEASE PROTEIN"/>
    <property type="match status" value="1"/>
</dbReference>
<feature type="transmembrane region" description="Helical" evidence="7">
    <location>
        <begin position="218"/>
        <end position="238"/>
    </location>
</feature>
<evidence type="ECO:0000256" key="5">
    <source>
        <dbReference type="ARBA" id="ARBA00022989"/>
    </source>
</evidence>
<dbReference type="Gene3D" id="1.10.3720.10">
    <property type="entry name" value="MetI-like"/>
    <property type="match status" value="1"/>
</dbReference>
<dbReference type="InterPro" id="IPR051393">
    <property type="entry name" value="ABC_transporter_permease"/>
</dbReference>
<accession>A0A0A3XLS7</accession>
<evidence type="ECO:0000313" key="9">
    <source>
        <dbReference type="EMBL" id="KGT75352.1"/>
    </source>
</evidence>